<dbReference type="Gene3D" id="1.25.40.10">
    <property type="entry name" value="Tetratricopeptide repeat domain"/>
    <property type="match status" value="2"/>
</dbReference>
<dbReference type="GO" id="GO:0009279">
    <property type="term" value="C:cell outer membrane"/>
    <property type="evidence" value="ECO:0007669"/>
    <property type="project" value="TreeGrafter"/>
</dbReference>
<dbReference type="PROSITE" id="PS50005">
    <property type="entry name" value="TPR"/>
    <property type="match status" value="1"/>
</dbReference>
<dbReference type="EMBL" id="CP001101">
    <property type="protein sequence ID" value="ACE03093.1"/>
    <property type="molecule type" value="Genomic_DNA"/>
</dbReference>
<dbReference type="PANTHER" id="PTHR44858">
    <property type="entry name" value="TETRATRICOPEPTIDE REPEAT PROTEIN 6"/>
    <property type="match status" value="1"/>
</dbReference>
<dbReference type="PANTHER" id="PTHR44858:SF1">
    <property type="entry name" value="UDP-N-ACETYLGLUCOSAMINE--PEPTIDE N-ACETYLGLUCOSAMINYLTRANSFERASE SPINDLY-RELATED"/>
    <property type="match status" value="1"/>
</dbReference>
<evidence type="ECO:0000256" key="4">
    <source>
        <dbReference type="SAM" id="SignalP"/>
    </source>
</evidence>
<name>B3EK25_CHLPB</name>
<keyword evidence="4" id="KW-0732">Signal</keyword>
<dbReference type="InterPro" id="IPR050498">
    <property type="entry name" value="Ycf3"/>
</dbReference>
<dbReference type="GO" id="GO:0046813">
    <property type="term" value="P:receptor-mediated virion attachment to host cell"/>
    <property type="evidence" value="ECO:0007669"/>
    <property type="project" value="TreeGrafter"/>
</dbReference>
<evidence type="ECO:0000256" key="3">
    <source>
        <dbReference type="PROSITE-ProRule" id="PRU00339"/>
    </source>
</evidence>
<dbReference type="Pfam" id="PF00515">
    <property type="entry name" value="TPR_1"/>
    <property type="match status" value="1"/>
</dbReference>
<dbReference type="SMART" id="SM00028">
    <property type="entry name" value="TPR"/>
    <property type="match status" value="3"/>
</dbReference>
<protein>
    <submittedName>
        <fullName evidence="5">Tetratricopeptide TPR_2 repeat protein</fullName>
    </submittedName>
</protein>
<keyword evidence="2 3" id="KW-0802">TPR repeat</keyword>
<dbReference type="eggNOG" id="COG0457">
    <property type="taxonomic scope" value="Bacteria"/>
</dbReference>
<dbReference type="Pfam" id="PF13181">
    <property type="entry name" value="TPR_8"/>
    <property type="match status" value="1"/>
</dbReference>
<evidence type="ECO:0000313" key="5">
    <source>
        <dbReference type="EMBL" id="ACE03093.1"/>
    </source>
</evidence>
<dbReference type="HOGENOM" id="CLU_003728_10_0_10"/>
<keyword evidence="1" id="KW-0677">Repeat</keyword>
<reference evidence="5" key="1">
    <citation type="submission" date="2008-06" db="EMBL/GenBank/DDBJ databases">
        <title>Complete sequence of Chlorobium phaeobacteroides BS1.</title>
        <authorList>
            <consortium name="US DOE Joint Genome Institute"/>
            <person name="Lucas S."/>
            <person name="Copeland A."/>
            <person name="Lapidus A."/>
            <person name="Glavina del Rio T."/>
            <person name="Dalin E."/>
            <person name="Tice H."/>
            <person name="Bruce D."/>
            <person name="Goodwin L."/>
            <person name="Pitluck S."/>
            <person name="Schmutz J."/>
            <person name="Larimer F."/>
            <person name="Land M."/>
            <person name="Hauser L."/>
            <person name="Kyrpides N."/>
            <person name="Ovchinnikova G."/>
            <person name="Li T."/>
            <person name="Liu Z."/>
            <person name="Zhao F."/>
            <person name="Overmann J."/>
            <person name="Bryant D.A."/>
            <person name="Richardson P."/>
        </authorList>
    </citation>
    <scope>NUCLEOTIDE SEQUENCE [LARGE SCALE GENOMIC DNA]</scope>
    <source>
        <strain evidence="5">BS1</strain>
    </source>
</reference>
<feature type="chain" id="PRO_5002787868" evidence="4">
    <location>
        <begin position="25"/>
        <end position="180"/>
    </location>
</feature>
<dbReference type="STRING" id="331678.Cphamn1_0110"/>
<feature type="repeat" description="TPR" evidence="3">
    <location>
        <begin position="61"/>
        <end position="94"/>
    </location>
</feature>
<dbReference type="OrthoDB" id="597607at2"/>
<feature type="signal peptide" evidence="4">
    <location>
        <begin position="1"/>
        <end position="24"/>
    </location>
</feature>
<proteinExistence type="predicted"/>
<organism evidence="5">
    <name type="scientific">Chlorobium phaeobacteroides (strain BS1)</name>
    <dbReference type="NCBI Taxonomy" id="331678"/>
    <lineage>
        <taxon>Bacteria</taxon>
        <taxon>Pseudomonadati</taxon>
        <taxon>Chlorobiota</taxon>
        <taxon>Chlorobiia</taxon>
        <taxon>Chlorobiales</taxon>
        <taxon>Chlorobiaceae</taxon>
        <taxon>Chlorobium/Pelodictyon group</taxon>
        <taxon>Chlorobium</taxon>
    </lineage>
</organism>
<dbReference type="InterPro" id="IPR011990">
    <property type="entry name" value="TPR-like_helical_dom_sf"/>
</dbReference>
<evidence type="ECO:0000256" key="1">
    <source>
        <dbReference type="ARBA" id="ARBA00022737"/>
    </source>
</evidence>
<dbReference type="AlphaFoldDB" id="B3EK25"/>
<dbReference type="KEGG" id="cpb:Cphamn1_0110"/>
<dbReference type="SUPFAM" id="SSF48452">
    <property type="entry name" value="TPR-like"/>
    <property type="match status" value="1"/>
</dbReference>
<accession>B3EK25</accession>
<dbReference type="InterPro" id="IPR019734">
    <property type="entry name" value="TPR_rpt"/>
</dbReference>
<sequence length="180" mass="21246">MHNIFLTLLTTLLFLVFTWSPVHAETPKQSYEKGYERHMKSRHLDAAKYYTKAINGNPSYVQAYQMRAAAYHSLKDYERALQDYTRVIELGEKYFRPVAYFNRGVVNYDSGRYKAAITDYRWAVSYDNKMALAYLHRGIAKGRIGDKRGQVRDFLYAARYGDFEVKQWLEQHAPHVLERQ</sequence>
<evidence type="ECO:0000256" key="2">
    <source>
        <dbReference type="ARBA" id="ARBA00022803"/>
    </source>
</evidence>
<gene>
    <name evidence="5" type="ordered locus">Cphamn1_0110</name>
</gene>